<dbReference type="Proteomes" id="UP000032568">
    <property type="component" value="Chromosome"/>
</dbReference>
<dbReference type="GO" id="GO:0006355">
    <property type="term" value="P:regulation of DNA-templated transcription"/>
    <property type="evidence" value="ECO:0007669"/>
    <property type="project" value="InterPro"/>
</dbReference>
<evidence type="ECO:0000256" key="4">
    <source>
        <dbReference type="ARBA" id="ARBA00037106"/>
    </source>
</evidence>
<sequence length="92" mass="10322">MQISLPLELEAKIKAKVESGLYDDAGEVIREALRFMDSHEKWLSEVKLSRLREQMLPALNQLNSGKGLELSTEQALTAFFQELQDSASINDG</sequence>
<dbReference type="AlphaFoldDB" id="A0AAE9YY45"/>
<evidence type="ECO:0000313" key="6">
    <source>
        <dbReference type="Proteomes" id="UP000032568"/>
    </source>
</evidence>
<comment type="similarity">
    <text evidence="1">Belongs to the ParD antitoxin family.</text>
</comment>
<dbReference type="Pfam" id="PF03693">
    <property type="entry name" value="ParD_antitoxin"/>
    <property type="match status" value="1"/>
</dbReference>
<keyword evidence="6" id="KW-1185">Reference proteome</keyword>
<evidence type="ECO:0000256" key="1">
    <source>
        <dbReference type="ARBA" id="ARBA00008580"/>
    </source>
</evidence>
<dbReference type="PANTHER" id="PTHR36582:SF2">
    <property type="entry name" value="ANTITOXIN PARD"/>
    <property type="match status" value="1"/>
</dbReference>
<proteinExistence type="inferred from homology"/>
<dbReference type="EMBL" id="CP059735">
    <property type="protein sequence ID" value="WDE01658.1"/>
    <property type="molecule type" value="Genomic_DNA"/>
</dbReference>
<comment type="function">
    <text evidence="4">Antitoxin component of a type II toxin-antitoxin (TA) system. Neutralizes the effect of toxin ParE.</text>
</comment>
<organism evidence="5 6">
    <name type="scientific">Thalassomonas actiniarum</name>
    <dbReference type="NCBI Taxonomy" id="485447"/>
    <lineage>
        <taxon>Bacteria</taxon>
        <taxon>Pseudomonadati</taxon>
        <taxon>Pseudomonadota</taxon>
        <taxon>Gammaproteobacteria</taxon>
        <taxon>Alteromonadales</taxon>
        <taxon>Colwelliaceae</taxon>
        <taxon>Thalassomonas</taxon>
    </lineage>
</organism>
<gene>
    <name evidence="5" type="ORF">SG35_014135</name>
</gene>
<dbReference type="InterPro" id="IPR022789">
    <property type="entry name" value="ParD"/>
</dbReference>
<name>A0AAE9YY45_9GAMM</name>
<protein>
    <recommendedName>
        <fullName evidence="2">Antitoxin ParD</fullName>
    </recommendedName>
</protein>
<reference evidence="5 6" key="2">
    <citation type="journal article" date="2022" name="Mar. Drugs">
        <title>Bioassay-Guided Fractionation Leads to the Detection of Cholic Acid Generated by the Rare Thalassomonas sp.</title>
        <authorList>
            <person name="Pheiffer F."/>
            <person name="Schneider Y.K."/>
            <person name="Hansen E.H."/>
            <person name="Andersen J.H."/>
            <person name="Isaksson J."/>
            <person name="Busche T."/>
            <person name="R C."/>
            <person name="Kalinowski J."/>
            <person name="Zyl L.V."/>
            <person name="Trindade M."/>
        </authorList>
    </citation>
    <scope>NUCLEOTIDE SEQUENCE [LARGE SCALE GENOMIC DNA]</scope>
    <source>
        <strain evidence="5 6">A5K-106</strain>
    </source>
</reference>
<dbReference type="KEGG" id="tact:SG35_014135"/>
<dbReference type="SUPFAM" id="SSF47598">
    <property type="entry name" value="Ribbon-helix-helix"/>
    <property type="match status" value="1"/>
</dbReference>
<evidence type="ECO:0000256" key="2">
    <source>
        <dbReference type="ARBA" id="ARBA00017940"/>
    </source>
</evidence>
<evidence type="ECO:0000313" key="5">
    <source>
        <dbReference type="EMBL" id="WDE01658.1"/>
    </source>
</evidence>
<dbReference type="RefSeq" id="WP_044832828.1">
    <property type="nucleotide sequence ID" value="NZ_CP059735.1"/>
</dbReference>
<dbReference type="InterPro" id="IPR038296">
    <property type="entry name" value="ParD_sf"/>
</dbReference>
<accession>A0AAE9YY45</accession>
<reference evidence="5 6" key="1">
    <citation type="journal article" date="2015" name="Genome Announc.">
        <title>Draft Genome Sequences of Marine Isolates of Thalassomonas viridans and Thalassomonas actiniarum.</title>
        <authorList>
            <person name="Olonade I."/>
            <person name="van Zyl L.J."/>
            <person name="Trindade M."/>
        </authorList>
    </citation>
    <scope>NUCLEOTIDE SEQUENCE [LARGE SCALE GENOMIC DNA]</scope>
    <source>
        <strain evidence="5 6">A5K-106</strain>
    </source>
</reference>
<evidence type="ECO:0000256" key="3">
    <source>
        <dbReference type="ARBA" id="ARBA00022649"/>
    </source>
</evidence>
<dbReference type="PANTHER" id="PTHR36582">
    <property type="entry name" value="ANTITOXIN PARD"/>
    <property type="match status" value="1"/>
</dbReference>
<keyword evidence="3" id="KW-1277">Toxin-antitoxin system</keyword>
<dbReference type="Gene3D" id="6.10.10.120">
    <property type="entry name" value="Antitoxin ParD1-like"/>
    <property type="match status" value="1"/>
</dbReference>
<dbReference type="InterPro" id="IPR010985">
    <property type="entry name" value="Ribbon_hlx_hlx"/>
</dbReference>